<feature type="transmembrane region" description="Helical" evidence="1">
    <location>
        <begin position="296"/>
        <end position="316"/>
    </location>
</feature>
<name>A0A1F7L2D7_9BACT</name>
<evidence type="ECO:0000313" key="2">
    <source>
        <dbReference type="EMBL" id="OGK74290.1"/>
    </source>
</evidence>
<feature type="transmembrane region" description="Helical" evidence="1">
    <location>
        <begin position="249"/>
        <end position="268"/>
    </location>
</feature>
<accession>A0A1F7L2D7</accession>
<comment type="caution">
    <text evidence="2">The sequence shown here is derived from an EMBL/GenBank/DDBJ whole genome shotgun (WGS) entry which is preliminary data.</text>
</comment>
<keyword evidence="1" id="KW-0812">Transmembrane</keyword>
<proteinExistence type="predicted"/>
<sequence length="570" mass="67778">MEKAMKYVAIFFLFLFIFSITFTKGNDFSQDLGRHLKLGEMIVAQKEIPKVNLFSYTHSSFPFINHHWLSEVIFYMLASSYGLSSLVILRVFLFLVTIGICVDGAFERKNHIIVLSITLLFTPLFLDRLDMRPELFGYVFFSFFLYMLFLKPRKKLITYTAPIIMLLWVNLHVSFVFGLFLLLVYYIQQVFQSKNISILPLVLSSVVLCINPNGISGALYPFTIFNNYGYSIVENQNIFFLNSMIFNPLIHYFFILTPIVLFTFIVLLINRKFIWSFILFVFFVLSFWQIRHLPFFVLVVIPTTSYAFTQTGYLVFKSLKNKKYHFTYGIYFIFFVICIFFTFFFINNRYYQIFDKQRSFGYGFIDNYKEATDFMLSSKLPPHMFNNFDIGGYLIYKLYPTYHVFVDNRPEAYPASFFQNTYIKLQQDQEVRKKVFKQNNIHTIFFAHTDMTPWGREFLSQIVQDQSWKIVFLNESIVIMTDDNQFKDIRQDKDKIMSLITHEEDYLDLLHLAWIFSTLGYKDLNQQAMIKVQKINPSSCIVQRIRYDTFKDSPLFFAVDDVRKSAWWCF</sequence>
<dbReference type="Proteomes" id="UP000177050">
    <property type="component" value="Unassembled WGS sequence"/>
</dbReference>
<evidence type="ECO:0008006" key="4">
    <source>
        <dbReference type="Google" id="ProtNLM"/>
    </source>
</evidence>
<feature type="transmembrane region" description="Helical" evidence="1">
    <location>
        <begin position="163"/>
        <end position="187"/>
    </location>
</feature>
<feature type="transmembrane region" description="Helical" evidence="1">
    <location>
        <begin position="135"/>
        <end position="151"/>
    </location>
</feature>
<keyword evidence="1" id="KW-1133">Transmembrane helix</keyword>
<feature type="transmembrane region" description="Helical" evidence="1">
    <location>
        <begin position="273"/>
        <end position="290"/>
    </location>
</feature>
<evidence type="ECO:0000313" key="3">
    <source>
        <dbReference type="Proteomes" id="UP000177050"/>
    </source>
</evidence>
<gene>
    <name evidence="2" type="ORF">A3K52_06025</name>
</gene>
<evidence type="ECO:0000256" key="1">
    <source>
        <dbReference type="SAM" id="Phobius"/>
    </source>
</evidence>
<feature type="transmembrane region" description="Helical" evidence="1">
    <location>
        <begin position="328"/>
        <end position="346"/>
    </location>
</feature>
<dbReference type="AlphaFoldDB" id="A0A1F7L2D7"/>
<reference evidence="2 3" key="1">
    <citation type="journal article" date="2016" name="Nat. Commun.">
        <title>Thousands of microbial genomes shed light on interconnected biogeochemical processes in an aquifer system.</title>
        <authorList>
            <person name="Anantharaman K."/>
            <person name="Brown C.T."/>
            <person name="Hug L.A."/>
            <person name="Sharon I."/>
            <person name="Castelle C.J."/>
            <person name="Probst A.J."/>
            <person name="Thomas B.C."/>
            <person name="Singh A."/>
            <person name="Wilkins M.J."/>
            <person name="Karaoz U."/>
            <person name="Brodie E.L."/>
            <person name="Williams K.H."/>
            <person name="Hubbard S.S."/>
            <person name="Banfield J.F."/>
        </authorList>
    </citation>
    <scope>NUCLEOTIDE SEQUENCE [LARGE SCALE GENOMIC DNA]</scope>
</reference>
<dbReference type="EMBL" id="MGBR01000001">
    <property type="protein sequence ID" value="OGK74290.1"/>
    <property type="molecule type" value="Genomic_DNA"/>
</dbReference>
<keyword evidence="1" id="KW-0472">Membrane</keyword>
<organism evidence="2 3">
    <name type="scientific">Candidatus Roizmanbacteria bacterium RIFOXYD1_FULL_38_12</name>
    <dbReference type="NCBI Taxonomy" id="1802093"/>
    <lineage>
        <taxon>Bacteria</taxon>
        <taxon>Candidatus Roizmaniibacteriota</taxon>
    </lineage>
</organism>
<protein>
    <recommendedName>
        <fullName evidence="4">Glycosyltransferase RgtA/B/C/D-like domain-containing protein</fullName>
    </recommendedName>
</protein>
<feature type="transmembrane region" description="Helical" evidence="1">
    <location>
        <begin position="72"/>
        <end position="100"/>
    </location>
</feature>